<dbReference type="PROSITE" id="PS51677">
    <property type="entry name" value="NODB"/>
    <property type="match status" value="1"/>
</dbReference>
<dbReference type="GO" id="GO:0016798">
    <property type="term" value="F:hydrolase activity, acting on glycosyl bonds"/>
    <property type="evidence" value="ECO:0007669"/>
    <property type="project" value="UniProtKB-KW"/>
</dbReference>
<dbReference type="GO" id="GO:0045493">
    <property type="term" value="P:xylan catabolic process"/>
    <property type="evidence" value="ECO:0007669"/>
    <property type="project" value="UniProtKB-KW"/>
</dbReference>
<keyword evidence="2" id="KW-0624">Polysaccharide degradation</keyword>
<dbReference type="EMBL" id="MZGX01000012">
    <property type="protein sequence ID" value="OPX44043.1"/>
    <property type="molecule type" value="Genomic_DNA"/>
</dbReference>
<keyword evidence="2" id="KW-0858">Xylan degradation</keyword>
<dbReference type="STRING" id="48256.CLHUN_20680"/>
<name>A0A1V4SJT4_RUMHU</name>
<keyword evidence="2" id="KW-0326">Glycosidase</keyword>
<dbReference type="SUPFAM" id="SSF88713">
    <property type="entry name" value="Glycoside hydrolase/deacetylase"/>
    <property type="match status" value="1"/>
</dbReference>
<gene>
    <name evidence="2" type="ORF">CLHUN_20680</name>
</gene>
<accession>A0A1V4SJT4</accession>
<keyword evidence="2" id="KW-0119">Carbohydrate metabolism</keyword>
<organism evidence="2 3">
    <name type="scientific">Ruminiclostridium hungatei</name>
    <name type="common">Clostridium hungatei</name>
    <dbReference type="NCBI Taxonomy" id="48256"/>
    <lineage>
        <taxon>Bacteria</taxon>
        <taxon>Bacillati</taxon>
        <taxon>Bacillota</taxon>
        <taxon>Clostridia</taxon>
        <taxon>Eubacteriales</taxon>
        <taxon>Oscillospiraceae</taxon>
        <taxon>Ruminiclostridium</taxon>
    </lineage>
</organism>
<evidence type="ECO:0000313" key="3">
    <source>
        <dbReference type="Proteomes" id="UP000191554"/>
    </source>
</evidence>
<keyword evidence="2" id="KW-0378">Hydrolase</keyword>
<dbReference type="AlphaFoldDB" id="A0A1V4SJT4"/>
<reference evidence="2 3" key="1">
    <citation type="submission" date="2017-03" db="EMBL/GenBank/DDBJ databases">
        <title>Genome sequence of Clostridium hungatei DSM 14427.</title>
        <authorList>
            <person name="Poehlein A."/>
            <person name="Daniel R."/>
        </authorList>
    </citation>
    <scope>NUCLEOTIDE SEQUENCE [LARGE SCALE GENOMIC DNA]</scope>
    <source>
        <strain evidence="2 3">DSM 14427</strain>
    </source>
</reference>
<dbReference type="Pfam" id="PF01522">
    <property type="entry name" value="Polysacc_deac_1"/>
    <property type="match status" value="1"/>
</dbReference>
<protein>
    <submittedName>
        <fullName evidence="2">Bifunctional xylanase/deacetylase</fullName>
    </submittedName>
</protein>
<evidence type="ECO:0000313" key="2">
    <source>
        <dbReference type="EMBL" id="OPX44043.1"/>
    </source>
</evidence>
<feature type="domain" description="NodB homology" evidence="1">
    <location>
        <begin position="14"/>
        <end position="88"/>
    </location>
</feature>
<sequence length="88" mass="9725">MEPISSLPVKTNNKIVALTFDDGPDIALTPLVLDKLDKYKVPATFMMIGQKLNDSTAICTIKIIAYKEDLNSLVLPIISKKIDINHVN</sequence>
<dbReference type="InterPro" id="IPR011330">
    <property type="entry name" value="Glyco_hydro/deAcase_b/a-brl"/>
</dbReference>
<proteinExistence type="predicted"/>
<dbReference type="Gene3D" id="3.20.20.370">
    <property type="entry name" value="Glycoside hydrolase/deacetylase"/>
    <property type="match status" value="1"/>
</dbReference>
<keyword evidence="3" id="KW-1185">Reference proteome</keyword>
<dbReference type="GO" id="GO:0016810">
    <property type="term" value="F:hydrolase activity, acting on carbon-nitrogen (but not peptide) bonds"/>
    <property type="evidence" value="ECO:0007669"/>
    <property type="project" value="InterPro"/>
</dbReference>
<evidence type="ECO:0000259" key="1">
    <source>
        <dbReference type="PROSITE" id="PS51677"/>
    </source>
</evidence>
<dbReference type="InterPro" id="IPR002509">
    <property type="entry name" value="NODB_dom"/>
</dbReference>
<dbReference type="Proteomes" id="UP000191554">
    <property type="component" value="Unassembled WGS sequence"/>
</dbReference>
<comment type="caution">
    <text evidence="2">The sequence shown here is derived from an EMBL/GenBank/DDBJ whole genome shotgun (WGS) entry which is preliminary data.</text>
</comment>